<dbReference type="Proteomes" id="UP000609531">
    <property type="component" value="Unassembled WGS sequence"/>
</dbReference>
<sequence>MRRLLAMMVVVGLGGALALPIQAMADGARITVTGMGEASGVPDLATLTLAVETDAATAAEAVSANSETMSAVTAGLKAAGVADRDLRTTGVAVMPRYRNSDDPGAADDPVAGYQVVNRVEVRVRDLAALGGLIDGAIAKGANRIDGLSLGFADSKPLEDEARKAAVADAIAKAKLYADAAGVKLGDLQRLSDQMRGPGPQPMLMARAAVPVETGEMSVSATVVMSWAIAD</sequence>
<dbReference type="Gene3D" id="3.30.70.2970">
    <property type="entry name" value="Protein of unknown function (DUF541), domain 2"/>
    <property type="match status" value="1"/>
</dbReference>
<dbReference type="InterPro" id="IPR052022">
    <property type="entry name" value="26kDa_periplasmic_antigen"/>
</dbReference>
<evidence type="ECO:0000313" key="2">
    <source>
        <dbReference type="EMBL" id="MBJ3774998.1"/>
    </source>
</evidence>
<protein>
    <submittedName>
        <fullName evidence="2">SIMPL domain-containing protein</fullName>
    </submittedName>
</protein>
<evidence type="ECO:0000313" key="3">
    <source>
        <dbReference type="Proteomes" id="UP000609531"/>
    </source>
</evidence>
<proteinExistence type="predicted"/>
<feature type="signal peptide" evidence="1">
    <location>
        <begin position="1"/>
        <end position="25"/>
    </location>
</feature>
<reference evidence="2" key="1">
    <citation type="submission" date="2020-12" db="EMBL/GenBank/DDBJ databases">
        <title>Bacterial taxonomy.</title>
        <authorList>
            <person name="Pan X."/>
        </authorList>
    </citation>
    <scope>NUCLEOTIDE SEQUENCE</scope>
    <source>
        <strain evidence="2">B2012</strain>
    </source>
</reference>
<dbReference type="RefSeq" id="WP_198880895.1">
    <property type="nucleotide sequence ID" value="NZ_JAEKJA010000003.1"/>
</dbReference>
<dbReference type="EMBL" id="JAEKJA010000003">
    <property type="protein sequence ID" value="MBJ3774998.1"/>
    <property type="molecule type" value="Genomic_DNA"/>
</dbReference>
<feature type="chain" id="PRO_5037220900" evidence="1">
    <location>
        <begin position="26"/>
        <end position="230"/>
    </location>
</feature>
<evidence type="ECO:0000256" key="1">
    <source>
        <dbReference type="SAM" id="SignalP"/>
    </source>
</evidence>
<dbReference type="AlphaFoldDB" id="A0A934IMB6"/>
<dbReference type="GO" id="GO:0006974">
    <property type="term" value="P:DNA damage response"/>
    <property type="evidence" value="ECO:0007669"/>
    <property type="project" value="TreeGrafter"/>
</dbReference>
<organism evidence="2 3">
    <name type="scientific">Acuticoccus mangrovi</name>
    <dbReference type="NCBI Taxonomy" id="2796142"/>
    <lineage>
        <taxon>Bacteria</taxon>
        <taxon>Pseudomonadati</taxon>
        <taxon>Pseudomonadota</taxon>
        <taxon>Alphaproteobacteria</taxon>
        <taxon>Hyphomicrobiales</taxon>
        <taxon>Amorphaceae</taxon>
        <taxon>Acuticoccus</taxon>
    </lineage>
</organism>
<dbReference type="PANTHER" id="PTHR34387:SF2">
    <property type="entry name" value="SLR1258 PROTEIN"/>
    <property type="match status" value="1"/>
</dbReference>
<name>A0A934IMB6_9HYPH</name>
<accession>A0A934IMB6</accession>
<keyword evidence="1" id="KW-0732">Signal</keyword>
<comment type="caution">
    <text evidence="2">The sequence shown here is derived from an EMBL/GenBank/DDBJ whole genome shotgun (WGS) entry which is preliminary data.</text>
</comment>
<gene>
    <name evidence="2" type="ORF">JCR33_04820</name>
</gene>
<dbReference type="PANTHER" id="PTHR34387">
    <property type="entry name" value="SLR1258 PROTEIN"/>
    <property type="match status" value="1"/>
</dbReference>
<dbReference type="Pfam" id="PF04402">
    <property type="entry name" value="SIMPL"/>
    <property type="match status" value="1"/>
</dbReference>
<dbReference type="Gene3D" id="3.30.110.170">
    <property type="entry name" value="Protein of unknown function (DUF541), domain 1"/>
    <property type="match status" value="1"/>
</dbReference>
<keyword evidence="3" id="KW-1185">Reference proteome</keyword>
<dbReference type="InterPro" id="IPR007497">
    <property type="entry name" value="SIMPL/DUF541"/>
</dbReference>